<keyword evidence="3" id="KW-0238">DNA-binding</keyword>
<dbReference type="PROSITE" id="PS50888">
    <property type="entry name" value="BHLH"/>
    <property type="match status" value="1"/>
</dbReference>
<evidence type="ECO:0000313" key="8">
    <source>
        <dbReference type="Proteomes" id="UP000006038"/>
    </source>
</evidence>
<dbReference type="Gramene" id="OB12G24640.1">
    <property type="protein sequence ID" value="OB12G24640.1"/>
    <property type="gene ID" value="OB12G24640"/>
</dbReference>
<name>J3NEQ6_ORYBR</name>
<dbReference type="SMART" id="SM00353">
    <property type="entry name" value="HLH"/>
    <property type="match status" value="1"/>
</dbReference>
<dbReference type="InterPro" id="IPR036638">
    <property type="entry name" value="HLH_DNA-bd_sf"/>
</dbReference>
<dbReference type="Proteomes" id="UP000006038">
    <property type="component" value="Chromosome 12"/>
</dbReference>
<accession>J3NEQ6</accession>
<evidence type="ECO:0000313" key="7">
    <source>
        <dbReference type="EnsemblPlants" id="OB12G24640.1"/>
    </source>
</evidence>
<evidence type="ECO:0000256" key="4">
    <source>
        <dbReference type="ARBA" id="ARBA00023163"/>
    </source>
</evidence>
<keyword evidence="2" id="KW-0805">Transcription regulation</keyword>
<feature type="region of interest" description="Disordered" evidence="5">
    <location>
        <begin position="95"/>
        <end position="120"/>
    </location>
</feature>
<feature type="region of interest" description="Disordered" evidence="5">
    <location>
        <begin position="1"/>
        <end position="26"/>
    </location>
</feature>
<feature type="compositionally biased region" description="Low complexity" evidence="5">
    <location>
        <begin position="1"/>
        <end position="13"/>
    </location>
</feature>
<dbReference type="Gene3D" id="4.10.280.10">
    <property type="entry name" value="Helix-loop-helix DNA-binding domain"/>
    <property type="match status" value="1"/>
</dbReference>
<dbReference type="PANTHER" id="PTHR45855">
    <property type="entry name" value="TRANSCRIPTION FACTOR PIF1-RELATED"/>
    <property type="match status" value="1"/>
</dbReference>
<comment type="similarity">
    <text evidence="1">Belongs to the bHLH protein family.</text>
</comment>
<dbReference type="Pfam" id="PF00010">
    <property type="entry name" value="HLH"/>
    <property type="match status" value="1"/>
</dbReference>
<evidence type="ECO:0000256" key="2">
    <source>
        <dbReference type="ARBA" id="ARBA00023015"/>
    </source>
</evidence>
<dbReference type="AlphaFoldDB" id="J3NEQ6"/>
<evidence type="ECO:0000256" key="3">
    <source>
        <dbReference type="ARBA" id="ARBA00023125"/>
    </source>
</evidence>
<dbReference type="SUPFAM" id="SSF47459">
    <property type="entry name" value="HLH, helix-loop-helix DNA-binding domain"/>
    <property type="match status" value="1"/>
</dbReference>
<dbReference type="InterPro" id="IPR011598">
    <property type="entry name" value="bHLH_dom"/>
</dbReference>
<organism evidence="7">
    <name type="scientific">Oryza brachyantha</name>
    <name type="common">malo sina</name>
    <dbReference type="NCBI Taxonomy" id="4533"/>
    <lineage>
        <taxon>Eukaryota</taxon>
        <taxon>Viridiplantae</taxon>
        <taxon>Streptophyta</taxon>
        <taxon>Embryophyta</taxon>
        <taxon>Tracheophyta</taxon>
        <taxon>Spermatophyta</taxon>
        <taxon>Magnoliopsida</taxon>
        <taxon>Liliopsida</taxon>
        <taxon>Poales</taxon>
        <taxon>Poaceae</taxon>
        <taxon>BOP clade</taxon>
        <taxon>Oryzoideae</taxon>
        <taxon>Oryzeae</taxon>
        <taxon>Oryzinae</taxon>
        <taxon>Oryza</taxon>
    </lineage>
</organism>
<reference evidence="7" key="1">
    <citation type="journal article" date="2013" name="Nat. Commun.">
        <title>Whole-genome sequencing of Oryza brachyantha reveals mechanisms underlying Oryza genome evolution.</title>
        <authorList>
            <person name="Chen J."/>
            <person name="Huang Q."/>
            <person name="Gao D."/>
            <person name="Wang J."/>
            <person name="Lang Y."/>
            <person name="Liu T."/>
            <person name="Li B."/>
            <person name="Bai Z."/>
            <person name="Luis Goicoechea J."/>
            <person name="Liang C."/>
            <person name="Chen C."/>
            <person name="Zhang W."/>
            <person name="Sun S."/>
            <person name="Liao Y."/>
            <person name="Zhang X."/>
            <person name="Yang L."/>
            <person name="Song C."/>
            <person name="Wang M."/>
            <person name="Shi J."/>
            <person name="Liu G."/>
            <person name="Liu J."/>
            <person name="Zhou H."/>
            <person name="Zhou W."/>
            <person name="Yu Q."/>
            <person name="An N."/>
            <person name="Chen Y."/>
            <person name="Cai Q."/>
            <person name="Wang B."/>
            <person name="Liu B."/>
            <person name="Min J."/>
            <person name="Huang Y."/>
            <person name="Wu H."/>
            <person name="Li Z."/>
            <person name="Zhang Y."/>
            <person name="Yin Y."/>
            <person name="Song W."/>
            <person name="Jiang J."/>
            <person name="Jackson S.A."/>
            <person name="Wing R.A."/>
            <person name="Wang J."/>
            <person name="Chen M."/>
        </authorList>
    </citation>
    <scope>NUCLEOTIDE SEQUENCE [LARGE SCALE GENOMIC DNA]</scope>
    <source>
        <strain evidence="7">cv. IRGC 101232</strain>
    </source>
</reference>
<protein>
    <recommendedName>
        <fullName evidence="6">BHLH domain-containing protein</fullName>
    </recommendedName>
</protein>
<dbReference type="EnsemblPlants" id="OB12G24640.1">
    <property type="protein sequence ID" value="OB12G24640.1"/>
    <property type="gene ID" value="OB12G24640"/>
</dbReference>
<dbReference type="PANTHER" id="PTHR45855:SF16">
    <property type="entry name" value="TRANSCRIPTION FACTOR PIF1"/>
    <property type="match status" value="1"/>
</dbReference>
<proteinExistence type="inferred from homology"/>
<keyword evidence="4" id="KW-0804">Transcription</keyword>
<sequence>MTTTSTAAATASSGGDTPQLTELPEASAVVVGAGEAEMAAWLRQVLEEGSAPDRPADQPAAGGIRTISSSDDVRGAVAAAGKMPVKEKQQYHCPGCCRQPRSGGAGKRSGSGRAAEQRRRDKINEKLRALQRLVPFSNKSDQASTLDGVIQHIKYLQHQLQMMSNCSYSTAVQPYLQPAGGGGSVVAGRGWPPPPTTMLLRQQRQFVVPPPACRPPHHGD</sequence>
<evidence type="ECO:0000259" key="6">
    <source>
        <dbReference type="PROSITE" id="PS50888"/>
    </source>
</evidence>
<evidence type="ECO:0000256" key="1">
    <source>
        <dbReference type="ARBA" id="ARBA00005510"/>
    </source>
</evidence>
<dbReference type="GO" id="GO:0003677">
    <property type="term" value="F:DNA binding"/>
    <property type="evidence" value="ECO:0007669"/>
    <property type="project" value="UniProtKB-KW"/>
</dbReference>
<evidence type="ECO:0000256" key="5">
    <source>
        <dbReference type="SAM" id="MobiDB-lite"/>
    </source>
</evidence>
<keyword evidence="8" id="KW-1185">Reference proteome</keyword>
<dbReference type="HOGENOM" id="CLU_1257783_0_0_1"/>
<dbReference type="InterPro" id="IPR031066">
    <property type="entry name" value="bHLH_ALC-like_plant"/>
</dbReference>
<dbReference type="GO" id="GO:0005634">
    <property type="term" value="C:nucleus"/>
    <property type="evidence" value="ECO:0007669"/>
    <property type="project" value="TreeGrafter"/>
</dbReference>
<dbReference type="STRING" id="4533.J3NEQ6"/>
<feature type="domain" description="BHLH" evidence="6">
    <location>
        <begin position="107"/>
        <end position="156"/>
    </location>
</feature>
<reference evidence="7" key="2">
    <citation type="submission" date="2013-04" db="UniProtKB">
        <authorList>
            <consortium name="EnsemblPlants"/>
        </authorList>
    </citation>
    <scope>IDENTIFICATION</scope>
</reference>
<dbReference type="GO" id="GO:0046983">
    <property type="term" value="F:protein dimerization activity"/>
    <property type="evidence" value="ECO:0007669"/>
    <property type="project" value="InterPro"/>
</dbReference>
<feature type="region of interest" description="Disordered" evidence="5">
    <location>
        <begin position="46"/>
        <end position="69"/>
    </location>
</feature>